<proteinExistence type="predicted"/>
<comment type="caution">
    <text evidence="2">The sequence shown here is derived from an EMBL/GenBank/DDBJ whole genome shotgun (WGS) entry which is preliminary data.</text>
</comment>
<feature type="transmembrane region" description="Helical" evidence="1">
    <location>
        <begin position="6"/>
        <end position="26"/>
    </location>
</feature>
<organism evidence="2 3">
    <name type="scientific">Rhizobium grahamii CCGE 502</name>
    <dbReference type="NCBI Taxonomy" id="990285"/>
    <lineage>
        <taxon>Bacteria</taxon>
        <taxon>Pseudomonadati</taxon>
        <taxon>Pseudomonadota</taxon>
        <taxon>Alphaproteobacteria</taxon>
        <taxon>Hyphomicrobiales</taxon>
        <taxon>Rhizobiaceae</taxon>
        <taxon>Rhizobium/Agrobacterium group</taxon>
        <taxon>Rhizobium</taxon>
    </lineage>
</organism>
<keyword evidence="1" id="KW-1133">Transmembrane helix</keyword>
<gene>
    <name evidence="2" type="ORF">RGCCGE502_07369</name>
</gene>
<dbReference type="HOGENOM" id="CLU_3083968_0_0_5"/>
<dbReference type="AlphaFoldDB" id="S3HKT0"/>
<dbReference type="Proteomes" id="UP000014411">
    <property type="component" value="Unassembled WGS sequence"/>
</dbReference>
<name>S3HKT0_9HYPH</name>
<accession>S3HKT0</accession>
<dbReference type="STRING" id="990285.RGCCGE502_07369"/>
<keyword evidence="1" id="KW-0472">Membrane</keyword>
<evidence type="ECO:0000313" key="3">
    <source>
        <dbReference type="Proteomes" id="UP000014411"/>
    </source>
</evidence>
<sequence>MAVRSLIVGTLFVAAFVALILSIAWIDKSQPIHQPAPLAPAPERPIPAPAE</sequence>
<dbReference type="RefSeq" id="WP_016553536.1">
    <property type="nucleotide sequence ID" value="NZ_AEYE02000008.1"/>
</dbReference>
<dbReference type="EMBL" id="AEYE02000008">
    <property type="protein sequence ID" value="EPE99269.1"/>
    <property type="molecule type" value="Genomic_DNA"/>
</dbReference>
<reference evidence="2 3" key="1">
    <citation type="journal article" date="2012" name="J. Bacteriol.">
        <title>Genome sequence of Rhizobium grahamii CCGE502, a broad-host-range symbiont with low nodulation competitiveness in Phaseolus vulgaris.</title>
        <authorList>
            <person name="Althabegoiti M.J."/>
            <person name="Lozano L."/>
            <person name="Torres-Tejerizo G."/>
            <person name="Ormeno-Orrillo E."/>
            <person name="Rogel M.A."/>
            <person name="Gonzalez V."/>
            <person name="Martinez-Romero E."/>
        </authorList>
    </citation>
    <scope>NUCLEOTIDE SEQUENCE [LARGE SCALE GENOMIC DNA]</scope>
    <source>
        <strain evidence="2 3">CCGE 502</strain>
    </source>
</reference>
<evidence type="ECO:0000256" key="1">
    <source>
        <dbReference type="SAM" id="Phobius"/>
    </source>
</evidence>
<keyword evidence="3" id="KW-1185">Reference proteome</keyword>
<dbReference type="eggNOG" id="ENOG502ZZ30">
    <property type="taxonomic scope" value="Bacteria"/>
</dbReference>
<evidence type="ECO:0000313" key="2">
    <source>
        <dbReference type="EMBL" id="EPE99269.1"/>
    </source>
</evidence>
<keyword evidence="1" id="KW-0812">Transmembrane</keyword>
<protein>
    <submittedName>
        <fullName evidence="2">Uncharacterized protein</fullName>
    </submittedName>
</protein>